<comment type="subcellular location">
    <subcellularLocation>
        <location evidence="3">Chromosome</location>
    </subcellularLocation>
    <subcellularLocation>
        <location evidence="4">Cytoplasm</location>
    </subcellularLocation>
    <subcellularLocation>
        <location evidence="2">Nucleus</location>
    </subcellularLocation>
</comment>
<dbReference type="InterPro" id="IPR037138">
    <property type="entry name" value="His_deacetylse_dom_sf"/>
</dbReference>
<evidence type="ECO:0000256" key="19">
    <source>
        <dbReference type="ARBA" id="ARBA00049136"/>
    </source>
</evidence>
<keyword evidence="8" id="KW-0963">Cytoplasm</keyword>
<dbReference type="InterPro" id="IPR023801">
    <property type="entry name" value="His_deacetylse_dom"/>
</dbReference>
<evidence type="ECO:0000256" key="20">
    <source>
        <dbReference type="ARBA" id="ARBA00049193"/>
    </source>
</evidence>
<dbReference type="InterPro" id="IPR003084">
    <property type="entry name" value="HDAC_I/II"/>
</dbReference>
<keyword evidence="13" id="KW-0805">Transcription regulation</keyword>
<evidence type="ECO:0000256" key="18">
    <source>
        <dbReference type="ARBA" id="ARBA00042783"/>
    </source>
</evidence>
<evidence type="ECO:0000313" key="26">
    <source>
        <dbReference type="Proteomes" id="UP000677054"/>
    </source>
</evidence>
<evidence type="ECO:0000256" key="7">
    <source>
        <dbReference type="ARBA" id="ARBA00022454"/>
    </source>
</evidence>
<evidence type="ECO:0000256" key="14">
    <source>
        <dbReference type="ARBA" id="ARBA00023163"/>
    </source>
</evidence>
<evidence type="ECO:0000256" key="9">
    <source>
        <dbReference type="ARBA" id="ARBA00022491"/>
    </source>
</evidence>
<organism evidence="25">
    <name type="scientific">Darwinula stevensoni</name>
    <dbReference type="NCBI Taxonomy" id="69355"/>
    <lineage>
        <taxon>Eukaryota</taxon>
        <taxon>Metazoa</taxon>
        <taxon>Ecdysozoa</taxon>
        <taxon>Arthropoda</taxon>
        <taxon>Crustacea</taxon>
        <taxon>Oligostraca</taxon>
        <taxon>Ostracoda</taxon>
        <taxon>Podocopa</taxon>
        <taxon>Podocopida</taxon>
        <taxon>Darwinulocopina</taxon>
        <taxon>Darwinuloidea</taxon>
        <taxon>Darwinulidae</taxon>
        <taxon>Darwinula</taxon>
    </lineage>
</organism>
<dbReference type="PANTHER" id="PTHR10625:SF14">
    <property type="entry name" value="HISTONE DEACETYLASE 8"/>
    <property type="match status" value="1"/>
</dbReference>
<dbReference type="GO" id="GO:0005634">
    <property type="term" value="C:nucleus"/>
    <property type="evidence" value="ECO:0007669"/>
    <property type="project" value="UniProtKB-SubCell"/>
</dbReference>
<dbReference type="PANTHER" id="PTHR10625">
    <property type="entry name" value="HISTONE DEACETYLASE HDAC1-RELATED"/>
    <property type="match status" value="1"/>
</dbReference>
<keyword evidence="11" id="KW-0378">Hydrolase</keyword>
<evidence type="ECO:0000256" key="2">
    <source>
        <dbReference type="ARBA" id="ARBA00004123"/>
    </source>
</evidence>
<dbReference type="PIRSF" id="PIRSF037913">
    <property type="entry name" value="His_deacetylse_1"/>
    <property type="match status" value="1"/>
</dbReference>
<proteinExistence type="inferred from homology"/>
<dbReference type="GO" id="GO:0005737">
    <property type="term" value="C:cytoplasm"/>
    <property type="evidence" value="ECO:0007669"/>
    <property type="project" value="UniProtKB-SubCell"/>
</dbReference>
<evidence type="ECO:0000256" key="12">
    <source>
        <dbReference type="ARBA" id="ARBA00022853"/>
    </source>
</evidence>
<keyword evidence="14" id="KW-0804">Transcription</keyword>
<evidence type="ECO:0000256" key="3">
    <source>
        <dbReference type="ARBA" id="ARBA00004286"/>
    </source>
</evidence>
<dbReference type="GO" id="GO:0005694">
    <property type="term" value="C:chromosome"/>
    <property type="evidence" value="ECO:0007669"/>
    <property type="project" value="UniProtKB-SubCell"/>
</dbReference>
<evidence type="ECO:0000256" key="1">
    <source>
        <dbReference type="ARBA" id="ARBA00001968"/>
    </source>
</evidence>
<dbReference type="OrthoDB" id="73273at2759"/>
<dbReference type="EMBL" id="CAJPEV010003672">
    <property type="protein sequence ID" value="CAG0900303.1"/>
    <property type="molecule type" value="Genomic_DNA"/>
</dbReference>
<feature type="domain" description="Histone deacetylase" evidence="24">
    <location>
        <begin position="29"/>
        <end position="313"/>
    </location>
</feature>
<dbReference type="EMBL" id="LR903189">
    <property type="protein sequence ID" value="CAD7251618.1"/>
    <property type="molecule type" value="Genomic_DNA"/>
</dbReference>
<dbReference type="GO" id="GO:0046872">
    <property type="term" value="F:metal ion binding"/>
    <property type="evidence" value="ECO:0007669"/>
    <property type="project" value="UniProtKB-KW"/>
</dbReference>
<dbReference type="GO" id="GO:0031507">
    <property type="term" value="P:heterochromatin formation"/>
    <property type="evidence" value="ECO:0007669"/>
    <property type="project" value="TreeGrafter"/>
</dbReference>
<feature type="binding site" evidence="22">
    <location>
        <position position="94"/>
    </location>
    <ligand>
        <name>substrate</name>
    </ligand>
</feature>
<feature type="binding site" evidence="23">
    <location>
        <position position="259"/>
    </location>
    <ligand>
        <name>a divalent metal cation</name>
        <dbReference type="ChEBI" id="CHEBI:60240"/>
    </ligand>
</feature>
<evidence type="ECO:0000256" key="15">
    <source>
        <dbReference type="ARBA" id="ARBA00023242"/>
    </source>
</evidence>
<keyword evidence="10 23" id="KW-0479">Metal-binding</keyword>
<keyword evidence="15" id="KW-0539">Nucleus</keyword>
<evidence type="ECO:0000313" key="25">
    <source>
        <dbReference type="EMBL" id="CAD7251618.1"/>
    </source>
</evidence>
<gene>
    <name evidence="25" type="ORF">DSTB1V02_LOCUS11380</name>
</gene>
<dbReference type="Pfam" id="PF00850">
    <property type="entry name" value="Hist_deacetyl"/>
    <property type="match status" value="1"/>
</dbReference>
<dbReference type="SUPFAM" id="SSF52768">
    <property type="entry name" value="Arginase/deacetylase"/>
    <property type="match status" value="1"/>
</dbReference>
<keyword evidence="9" id="KW-0678">Repressor</keyword>
<evidence type="ECO:0000256" key="23">
    <source>
        <dbReference type="PIRSR" id="PIRSR037913-3"/>
    </source>
</evidence>
<dbReference type="AlphaFoldDB" id="A0A7R9ACT2"/>
<evidence type="ECO:0000256" key="21">
    <source>
        <dbReference type="ARBA" id="ARBA00049416"/>
    </source>
</evidence>
<evidence type="ECO:0000256" key="10">
    <source>
        <dbReference type="ARBA" id="ARBA00022723"/>
    </source>
</evidence>
<feature type="binding site" evidence="22">
    <location>
        <position position="143"/>
    </location>
    <ligand>
        <name>substrate</name>
    </ligand>
</feature>
<comment type="catalytic activity">
    <reaction evidence="21">
        <text>N(6)-acetyl-L-lysyl-[histone] + H2O = L-lysyl-[histone] + acetate</text>
        <dbReference type="Rhea" id="RHEA:58196"/>
        <dbReference type="Rhea" id="RHEA-COMP:9845"/>
        <dbReference type="Rhea" id="RHEA-COMP:11338"/>
        <dbReference type="ChEBI" id="CHEBI:15377"/>
        <dbReference type="ChEBI" id="CHEBI:29969"/>
        <dbReference type="ChEBI" id="CHEBI:30089"/>
        <dbReference type="ChEBI" id="CHEBI:61930"/>
        <dbReference type="EC" id="3.5.1.98"/>
    </reaction>
    <physiologicalReaction direction="left-to-right" evidence="21">
        <dbReference type="Rhea" id="RHEA:58197"/>
    </physiologicalReaction>
</comment>
<sequence>MDASVKRRTSYVHDEVFLSACDQYPAVLGRASRVHSLIASYGLLNHMDIIPCQAATEDDILNFHSLEYVETLKMGDSEELQESSAMSEFGLEYDCPLVDDLWKTIQFVAGGTLTAACALTEGKSSIAINWCDTAIFCRDEAAGFCYVNDVVLGILKLRCVFHRVMYIDLDAHHGDGVEVAFNYSDKILNVSIHCREPGFFPGTGDTESVGLGRAAFTVFNIPLRTGARDSSFLHVFLKIVPRLWEVWKPDAVVVQCGADGITGDPLGDSNLTPVALAEALKTILSWNSPTLILGGGGYNVPNTARCWTYLTSVILGLSLHSDIPEHEYFSEYGPGFQLEITPGLRNDLNTPEYLEKVLSDLNGKCR</sequence>
<evidence type="ECO:0000256" key="11">
    <source>
        <dbReference type="ARBA" id="ARBA00022801"/>
    </source>
</evidence>
<comment type="catalytic activity">
    <reaction evidence="19">
        <text>N(6)-acetyl-L-lysyl-[protein] + H2O = L-lysyl-[protein] + acetate</text>
        <dbReference type="Rhea" id="RHEA:58108"/>
        <dbReference type="Rhea" id="RHEA-COMP:9752"/>
        <dbReference type="Rhea" id="RHEA-COMP:10731"/>
        <dbReference type="ChEBI" id="CHEBI:15377"/>
        <dbReference type="ChEBI" id="CHEBI:29969"/>
        <dbReference type="ChEBI" id="CHEBI:30089"/>
        <dbReference type="ChEBI" id="CHEBI:61930"/>
    </reaction>
    <physiologicalReaction direction="left-to-right" evidence="19">
        <dbReference type="Rhea" id="RHEA:58109"/>
    </physiologicalReaction>
</comment>
<keyword evidence="7" id="KW-0158">Chromosome</keyword>
<dbReference type="GO" id="GO:0141221">
    <property type="term" value="F:histone deacetylase activity, hydrolytic mechanism"/>
    <property type="evidence" value="ECO:0007669"/>
    <property type="project" value="UniProtKB-EC"/>
</dbReference>
<dbReference type="PRINTS" id="PR01270">
    <property type="entry name" value="HDASUPER"/>
</dbReference>
<feature type="binding site" evidence="23">
    <location>
        <position position="172"/>
    </location>
    <ligand>
        <name>a divalent metal cation</name>
        <dbReference type="ChEBI" id="CHEBI:60240"/>
    </ligand>
</feature>
<keyword evidence="26" id="KW-1185">Reference proteome</keyword>
<dbReference type="InterPro" id="IPR000286">
    <property type="entry name" value="HDACs"/>
</dbReference>
<dbReference type="InterPro" id="IPR023696">
    <property type="entry name" value="Ureohydrolase_dom_sf"/>
</dbReference>
<dbReference type="Proteomes" id="UP000677054">
    <property type="component" value="Unassembled WGS sequence"/>
</dbReference>
<protein>
    <recommendedName>
        <fullName evidence="16">Histone deacetylase 8</fullName>
        <ecNumber evidence="6">3.5.1.98</ecNumber>
    </recommendedName>
    <alternativeName>
        <fullName evidence="17">Protein deacetylase HDAC8</fullName>
    </alternativeName>
    <alternativeName>
        <fullName evidence="18">Protein decrotonylase HDAC8</fullName>
    </alternativeName>
</protein>
<dbReference type="Gene3D" id="3.40.800.20">
    <property type="entry name" value="Histone deacetylase domain"/>
    <property type="match status" value="1"/>
</dbReference>
<accession>A0A7R9ACT2</accession>
<feature type="binding site" evidence="22">
    <location>
        <position position="298"/>
    </location>
    <ligand>
        <name>substrate</name>
    </ligand>
</feature>
<comment type="catalytic activity">
    <reaction evidence="20">
        <text>N(6)-(2E)-butenoyl-L-lysyl-[protein] + H2O = (2E)-2-butenoate + L-lysyl-[protein]</text>
        <dbReference type="Rhea" id="RHEA:69172"/>
        <dbReference type="Rhea" id="RHEA-COMP:9752"/>
        <dbReference type="Rhea" id="RHEA-COMP:13707"/>
        <dbReference type="ChEBI" id="CHEBI:15377"/>
        <dbReference type="ChEBI" id="CHEBI:29969"/>
        <dbReference type="ChEBI" id="CHEBI:35899"/>
        <dbReference type="ChEBI" id="CHEBI:137954"/>
    </reaction>
    <physiologicalReaction direction="left-to-right" evidence="20">
        <dbReference type="Rhea" id="RHEA:69173"/>
    </physiologicalReaction>
</comment>
<evidence type="ECO:0000259" key="24">
    <source>
        <dbReference type="Pfam" id="PF00850"/>
    </source>
</evidence>
<dbReference type="PRINTS" id="PR01271">
    <property type="entry name" value="HISDACETLASE"/>
</dbReference>
<evidence type="ECO:0000256" key="5">
    <source>
        <dbReference type="ARBA" id="ARBA00006457"/>
    </source>
</evidence>
<name>A0A7R9ACT2_9CRUS</name>
<feature type="binding site" evidence="23">
    <location>
        <position position="170"/>
    </location>
    <ligand>
        <name>a divalent metal cation</name>
        <dbReference type="ChEBI" id="CHEBI:60240"/>
    </ligand>
</feature>
<comment type="similarity">
    <text evidence="5">Belongs to the histone deacetylase family. HD type 1 subfamily.</text>
</comment>
<evidence type="ECO:0000256" key="8">
    <source>
        <dbReference type="ARBA" id="ARBA00022490"/>
    </source>
</evidence>
<evidence type="ECO:0000256" key="16">
    <source>
        <dbReference type="ARBA" id="ARBA00040347"/>
    </source>
</evidence>
<comment type="cofactor">
    <cofactor evidence="1">
        <name>a divalent metal cation</name>
        <dbReference type="ChEBI" id="CHEBI:60240"/>
    </cofactor>
</comment>
<evidence type="ECO:0000256" key="22">
    <source>
        <dbReference type="PIRSR" id="PIRSR037913-2"/>
    </source>
</evidence>
<evidence type="ECO:0000256" key="17">
    <source>
        <dbReference type="ARBA" id="ARBA00041964"/>
    </source>
</evidence>
<evidence type="ECO:0000256" key="4">
    <source>
        <dbReference type="ARBA" id="ARBA00004496"/>
    </source>
</evidence>
<reference evidence="25" key="1">
    <citation type="submission" date="2020-11" db="EMBL/GenBank/DDBJ databases">
        <authorList>
            <person name="Tran Van P."/>
        </authorList>
    </citation>
    <scope>NUCLEOTIDE SEQUENCE</scope>
</reference>
<keyword evidence="12" id="KW-0156">Chromatin regulator</keyword>
<evidence type="ECO:0000256" key="13">
    <source>
        <dbReference type="ARBA" id="ARBA00023015"/>
    </source>
</evidence>
<evidence type="ECO:0000256" key="6">
    <source>
        <dbReference type="ARBA" id="ARBA00012111"/>
    </source>
</evidence>
<dbReference type="EC" id="3.5.1.98" evidence="6"/>